<feature type="domain" description="PGG" evidence="2">
    <location>
        <begin position="165"/>
        <end position="277"/>
    </location>
</feature>
<gene>
    <name evidence="3" type="ORF">I3842_08G153200</name>
</gene>
<dbReference type="InterPro" id="IPR026961">
    <property type="entry name" value="PGG_dom"/>
</dbReference>
<accession>A0A922EFQ6</accession>
<sequence length="312" mass="34596">MLNISDHGQHHLQILMCIIIELETPILIAARNGISEIVEKILEQFPIAIHDVNKENKNAMLLAAQNRQPQVIQILLHKNILVKDSVLRVVDTSRNNAAHLAAKLGEYRPWLIPGEALQMQYEIKWFEFVIDSIRSKFLTCCNADNKTPVELFIENHGELVSKGGEWLVTTSEACSVVAGLMATVAFATSTAVPGGVKDNIGTPILENRIPFHLFAISSLIALCFSVTALVTFLAILTSRYKATDFGKDLPLKLLIGLTSLFFSIAAMLISFCSGHLFVINDKLKYVAYTVYAATCLPVTLFAVMEFPLYFDL</sequence>
<evidence type="ECO:0000256" key="1">
    <source>
        <dbReference type="SAM" id="Phobius"/>
    </source>
</evidence>
<organism evidence="3 4">
    <name type="scientific">Carya illinoinensis</name>
    <name type="common">Pecan</name>
    <dbReference type="NCBI Taxonomy" id="32201"/>
    <lineage>
        <taxon>Eukaryota</taxon>
        <taxon>Viridiplantae</taxon>
        <taxon>Streptophyta</taxon>
        <taxon>Embryophyta</taxon>
        <taxon>Tracheophyta</taxon>
        <taxon>Spermatophyta</taxon>
        <taxon>Magnoliopsida</taxon>
        <taxon>eudicotyledons</taxon>
        <taxon>Gunneridae</taxon>
        <taxon>Pentapetalae</taxon>
        <taxon>rosids</taxon>
        <taxon>fabids</taxon>
        <taxon>Fagales</taxon>
        <taxon>Juglandaceae</taxon>
        <taxon>Carya</taxon>
    </lineage>
</organism>
<dbReference type="EMBL" id="CM031832">
    <property type="protein sequence ID" value="KAG6701190.1"/>
    <property type="molecule type" value="Genomic_DNA"/>
</dbReference>
<reference evidence="3" key="1">
    <citation type="submission" date="2021-01" db="EMBL/GenBank/DDBJ databases">
        <authorList>
            <person name="Lovell J.T."/>
            <person name="Bentley N."/>
            <person name="Bhattarai G."/>
            <person name="Jenkins J.W."/>
            <person name="Sreedasyam A."/>
            <person name="Alarcon Y."/>
            <person name="Bock C."/>
            <person name="Boston L."/>
            <person name="Carlson J."/>
            <person name="Cervantes K."/>
            <person name="Clermont K."/>
            <person name="Krom N."/>
            <person name="Kubenka K."/>
            <person name="Mamidi S."/>
            <person name="Mattison C."/>
            <person name="Monteros M."/>
            <person name="Pisani C."/>
            <person name="Plott C."/>
            <person name="Rajasekar S."/>
            <person name="Rhein H.S."/>
            <person name="Rohla C."/>
            <person name="Song M."/>
            <person name="Hilaire R.S."/>
            <person name="Shu S."/>
            <person name="Wells L."/>
            <person name="Wang X."/>
            <person name="Webber J."/>
            <person name="Heerema R.J."/>
            <person name="Klein P."/>
            <person name="Conner P."/>
            <person name="Grauke L."/>
            <person name="Grimwood J."/>
            <person name="Schmutz J."/>
            <person name="Randall J.J."/>
        </authorList>
    </citation>
    <scope>NUCLEOTIDE SEQUENCE</scope>
    <source>
        <tissue evidence="3">Leaf</tissue>
    </source>
</reference>
<name>A0A922EFQ6_CARIL</name>
<dbReference type="GO" id="GO:0016020">
    <property type="term" value="C:membrane"/>
    <property type="evidence" value="ECO:0007669"/>
    <property type="project" value="TreeGrafter"/>
</dbReference>
<dbReference type="Proteomes" id="UP000811246">
    <property type="component" value="Chromosome 8"/>
</dbReference>
<keyword evidence="1" id="KW-0812">Transmembrane</keyword>
<evidence type="ECO:0000259" key="2">
    <source>
        <dbReference type="Pfam" id="PF13962"/>
    </source>
</evidence>
<dbReference type="PANTHER" id="PTHR24177">
    <property type="entry name" value="CASKIN"/>
    <property type="match status" value="1"/>
</dbReference>
<protein>
    <recommendedName>
        <fullName evidence="2">PGG domain-containing protein</fullName>
    </recommendedName>
</protein>
<dbReference type="Pfam" id="PF12796">
    <property type="entry name" value="Ank_2"/>
    <property type="match status" value="1"/>
</dbReference>
<comment type="caution">
    <text evidence="3">The sequence shown here is derived from an EMBL/GenBank/DDBJ whole genome shotgun (WGS) entry which is preliminary data.</text>
</comment>
<dbReference type="PANTHER" id="PTHR24177:SF103">
    <property type="entry name" value="PGG DOMAIN-CONTAINING PROTEIN"/>
    <property type="match status" value="1"/>
</dbReference>
<dbReference type="Pfam" id="PF13962">
    <property type="entry name" value="PGG"/>
    <property type="match status" value="1"/>
</dbReference>
<dbReference type="InterPro" id="IPR002110">
    <property type="entry name" value="Ankyrin_rpt"/>
</dbReference>
<dbReference type="AlphaFoldDB" id="A0A922EFQ6"/>
<feature type="transmembrane region" description="Helical" evidence="1">
    <location>
        <begin position="285"/>
        <end position="310"/>
    </location>
</feature>
<proteinExistence type="predicted"/>
<evidence type="ECO:0000313" key="4">
    <source>
        <dbReference type="Proteomes" id="UP000811246"/>
    </source>
</evidence>
<feature type="transmembrane region" description="Helical" evidence="1">
    <location>
        <begin position="255"/>
        <end position="278"/>
    </location>
</feature>
<keyword evidence="1" id="KW-1133">Transmembrane helix</keyword>
<feature type="transmembrane region" description="Helical" evidence="1">
    <location>
        <begin position="213"/>
        <end position="235"/>
    </location>
</feature>
<keyword evidence="1" id="KW-0472">Membrane</keyword>
<evidence type="ECO:0000313" key="3">
    <source>
        <dbReference type="EMBL" id="KAG6701190.1"/>
    </source>
</evidence>